<dbReference type="Proteomes" id="UP000270743">
    <property type="component" value="Unassembled WGS sequence"/>
</dbReference>
<keyword evidence="1" id="KW-1277">Toxin-antitoxin system</keyword>
<dbReference type="OrthoDB" id="7173315at2"/>
<evidence type="ECO:0000313" key="2">
    <source>
        <dbReference type="EMBL" id="VDS08941.1"/>
    </source>
</evidence>
<proteinExistence type="predicted"/>
<sequence>MGKTGSVPDLLISSLAREDLKGIGRYNQQNWGVAQRNNYLGDFATMFDRIRDGAVAGQQRSAIRPGVMSCRCNRHVIFFRRDPVGTVEILRILHQRMDFQRHL</sequence>
<organism evidence="2 3">
    <name type="scientific">Paracoccus haematequi</name>
    <dbReference type="NCBI Taxonomy" id="2491866"/>
    <lineage>
        <taxon>Bacteria</taxon>
        <taxon>Pseudomonadati</taxon>
        <taxon>Pseudomonadota</taxon>
        <taxon>Alphaproteobacteria</taxon>
        <taxon>Rhodobacterales</taxon>
        <taxon>Paracoccaceae</taxon>
        <taxon>Paracoccus</taxon>
    </lineage>
</organism>
<evidence type="ECO:0000256" key="1">
    <source>
        <dbReference type="ARBA" id="ARBA00022649"/>
    </source>
</evidence>
<gene>
    <name evidence="2" type="primary">parE1</name>
    <name evidence="2" type="ORF">PARHAE_02127</name>
</gene>
<keyword evidence="3" id="KW-1185">Reference proteome</keyword>
<dbReference type="EMBL" id="UZWE01000030">
    <property type="protein sequence ID" value="VDS08941.1"/>
    <property type="molecule type" value="Genomic_DNA"/>
</dbReference>
<protein>
    <submittedName>
        <fullName evidence="2">Toxin ParE1</fullName>
    </submittedName>
</protein>
<dbReference type="Pfam" id="PF05016">
    <property type="entry name" value="ParE_toxin"/>
    <property type="match status" value="1"/>
</dbReference>
<evidence type="ECO:0000313" key="3">
    <source>
        <dbReference type="Proteomes" id="UP000270743"/>
    </source>
</evidence>
<dbReference type="InterPro" id="IPR035093">
    <property type="entry name" value="RelE/ParE_toxin_dom_sf"/>
</dbReference>
<reference evidence="2 3" key="1">
    <citation type="submission" date="2018-12" db="EMBL/GenBank/DDBJ databases">
        <authorList>
            <person name="Criscuolo A."/>
        </authorList>
    </citation>
    <scope>NUCLEOTIDE SEQUENCE [LARGE SCALE GENOMIC DNA]</scope>
    <source>
        <strain evidence="2">ACIP1116241</strain>
    </source>
</reference>
<name>A0A3S4DWH2_9RHOB</name>
<dbReference type="Gene3D" id="3.30.2310.20">
    <property type="entry name" value="RelE-like"/>
    <property type="match status" value="1"/>
</dbReference>
<accession>A0A3S4DWH2</accession>
<dbReference type="AlphaFoldDB" id="A0A3S4DWH2"/>
<dbReference type="InterPro" id="IPR007712">
    <property type="entry name" value="RelE/ParE_toxin"/>
</dbReference>